<proteinExistence type="predicted"/>
<dbReference type="EMBL" id="CAAALY010027438">
    <property type="protein sequence ID" value="VEL16173.1"/>
    <property type="molecule type" value="Genomic_DNA"/>
</dbReference>
<organism evidence="1 2">
    <name type="scientific">Protopolystoma xenopodis</name>
    <dbReference type="NCBI Taxonomy" id="117903"/>
    <lineage>
        <taxon>Eukaryota</taxon>
        <taxon>Metazoa</taxon>
        <taxon>Spiralia</taxon>
        <taxon>Lophotrochozoa</taxon>
        <taxon>Platyhelminthes</taxon>
        <taxon>Monogenea</taxon>
        <taxon>Polyopisthocotylea</taxon>
        <taxon>Polystomatidea</taxon>
        <taxon>Polystomatidae</taxon>
        <taxon>Protopolystoma</taxon>
    </lineage>
</organism>
<gene>
    <name evidence="1" type="ORF">PXEA_LOCUS9613</name>
</gene>
<dbReference type="AlphaFoldDB" id="A0A3S5FD23"/>
<dbReference type="Proteomes" id="UP000784294">
    <property type="component" value="Unassembled WGS sequence"/>
</dbReference>
<dbReference type="InterPro" id="IPR011990">
    <property type="entry name" value="TPR-like_helical_dom_sf"/>
</dbReference>
<reference evidence="1" key="1">
    <citation type="submission" date="2018-11" db="EMBL/GenBank/DDBJ databases">
        <authorList>
            <consortium name="Pathogen Informatics"/>
        </authorList>
    </citation>
    <scope>NUCLEOTIDE SEQUENCE</scope>
</reference>
<evidence type="ECO:0000313" key="2">
    <source>
        <dbReference type="Proteomes" id="UP000784294"/>
    </source>
</evidence>
<evidence type="ECO:0000313" key="1">
    <source>
        <dbReference type="EMBL" id="VEL16173.1"/>
    </source>
</evidence>
<protein>
    <submittedName>
        <fullName evidence="1">Uncharacterized protein</fullName>
    </submittedName>
</protein>
<dbReference type="Gene3D" id="1.25.40.10">
    <property type="entry name" value="Tetratricopeptide repeat domain"/>
    <property type="match status" value="1"/>
</dbReference>
<dbReference type="OrthoDB" id="10645659at2759"/>
<comment type="caution">
    <text evidence="1">The sequence shown here is derived from an EMBL/GenBank/DDBJ whole genome shotgun (WGS) entry which is preliminary data.</text>
</comment>
<sequence length="244" mass="26991">MDVDSLVKEGSSNDRESVLLSIWSVYLDWAVSASRKKAYTGPPPLALSGQARDGAKVAVQLPSATQDHCKLLPSEVICLMERAVTALCLHECIWLRFVDFLEADVSSDIDRLVRVLRRSVRNSPWSLGLWLRLGLAMELLAETSPNPVINGITLDAESTHFGVSNVSVFSQVEEVFEEALANPALAASGSPGTLISLWFGFIDFRVRRYLAACQSTKDGAQDKALLCKRNSYICLRFNYFFLSI</sequence>
<name>A0A3S5FD23_9PLAT</name>
<accession>A0A3S5FD23</accession>
<keyword evidence="2" id="KW-1185">Reference proteome</keyword>